<keyword evidence="6 7" id="KW-0472">Membrane</keyword>
<keyword evidence="3 7" id="KW-0812">Transmembrane</keyword>
<evidence type="ECO:0000256" key="6">
    <source>
        <dbReference type="ARBA" id="ARBA00023136"/>
    </source>
</evidence>
<dbReference type="Pfam" id="PF01694">
    <property type="entry name" value="Rhomboid"/>
    <property type="match status" value="1"/>
</dbReference>
<dbReference type="GO" id="GO:0016020">
    <property type="term" value="C:membrane"/>
    <property type="evidence" value="ECO:0007669"/>
    <property type="project" value="UniProtKB-SubCell"/>
</dbReference>
<feature type="transmembrane region" description="Helical" evidence="7">
    <location>
        <begin position="130"/>
        <end position="149"/>
    </location>
</feature>
<feature type="domain" description="Peptidase S54 rhomboid" evidence="8">
    <location>
        <begin position="168"/>
        <end position="337"/>
    </location>
</feature>
<reference evidence="9" key="1">
    <citation type="submission" date="2023-03" db="EMBL/GenBank/DDBJ databases">
        <title>Near-Complete genome sequence of Lipomyces tetrasporous NRRL Y-64009, an oleaginous yeast capable of growing on lignocellulosic hydrolysates.</title>
        <authorList>
            <consortium name="Lawrence Berkeley National Laboratory"/>
            <person name="Jagtap S.S."/>
            <person name="Liu J.-J."/>
            <person name="Walukiewicz H.E."/>
            <person name="Pangilinan J."/>
            <person name="Lipzen A."/>
            <person name="Ahrendt S."/>
            <person name="Koriabine M."/>
            <person name="Cobaugh K."/>
            <person name="Salamov A."/>
            <person name="Yoshinaga Y."/>
            <person name="Ng V."/>
            <person name="Daum C."/>
            <person name="Grigoriev I.V."/>
            <person name="Slininger P.J."/>
            <person name="Dien B.S."/>
            <person name="Jin Y.-S."/>
            <person name="Rao C.V."/>
        </authorList>
    </citation>
    <scope>NUCLEOTIDE SEQUENCE</scope>
    <source>
        <strain evidence="9">NRRL Y-64009</strain>
    </source>
</reference>
<evidence type="ECO:0000256" key="5">
    <source>
        <dbReference type="ARBA" id="ARBA00022989"/>
    </source>
</evidence>
<keyword evidence="4" id="KW-0378">Hydrolase</keyword>
<dbReference type="GO" id="GO:0006465">
    <property type="term" value="P:signal peptide processing"/>
    <property type="evidence" value="ECO:0007669"/>
    <property type="project" value="TreeGrafter"/>
</dbReference>
<dbReference type="InterPro" id="IPR022764">
    <property type="entry name" value="Peptidase_S54_rhomboid_dom"/>
</dbReference>
<organism evidence="9 10">
    <name type="scientific">Lipomyces tetrasporus</name>
    <dbReference type="NCBI Taxonomy" id="54092"/>
    <lineage>
        <taxon>Eukaryota</taxon>
        <taxon>Fungi</taxon>
        <taxon>Dikarya</taxon>
        <taxon>Ascomycota</taxon>
        <taxon>Saccharomycotina</taxon>
        <taxon>Lipomycetes</taxon>
        <taxon>Lipomycetales</taxon>
        <taxon>Lipomycetaceae</taxon>
        <taxon>Lipomyces</taxon>
    </lineage>
</organism>
<dbReference type="InterPro" id="IPR050925">
    <property type="entry name" value="Rhomboid_protease_S54"/>
</dbReference>
<dbReference type="PANTHER" id="PTHR43731">
    <property type="entry name" value="RHOMBOID PROTEASE"/>
    <property type="match status" value="1"/>
</dbReference>
<evidence type="ECO:0000256" key="3">
    <source>
        <dbReference type="ARBA" id="ARBA00022692"/>
    </source>
</evidence>
<protein>
    <recommendedName>
        <fullName evidence="8">Peptidase S54 rhomboid domain-containing protein</fullName>
    </recommendedName>
</protein>
<evidence type="ECO:0000259" key="8">
    <source>
        <dbReference type="Pfam" id="PF01694"/>
    </source>
</evidence>
<dbReference type="PANTHER" id="PTHR43731:SF14">
    <property type="entry name" value="PRESENILIN-ASSOCIATED RHOMBOID-LIKE PROTEIN, MITOCHONDRIAL"/>
    <property type="match status" value="1"/>
</dbReference>
<proteinExistence type="inferred from homology"/>
<dbReference type="GO" id="GO:0004252">
    <property type="term" value="F:serine-type endopeptidase activity"/>
    <property type="evidence" value="ECO:0007669"/>
    <property type="project" value="InterPro"/>
</dbReference>
<evidence type="ECO:0000313" key="10">
    <source>
        <dbReference type="Proteomes" id="UP001217417"/>
    </source>
</evidence>
<name>A0AAD7QPR6_9ASCO</name>
<comment type="caution">
    <text evidence="9">The sequence shown here is derived from an EMBL/GenBank/DDBJ whole genome shotgun (WGS) entry which is preliminary data.</text>
</comment>
<evidence type="ECO:0000256" key="1">
    <source>
        <dbReference type="ARBA" id="ARBA00004141"/>
    </source>
</evidence>
<sequence length="348" mass="38770">MRLWTPFRSALRPHLCAPSLVARVSARPASPMVPGSLTSSASLQQLAQLPRAVHSGPSRHIKSLLTDSRLWIWRRPTAFPFFSANTSAHTLKSRLNRNVASTPFLQQRFYQHWYNRQTRFQRLLFMFKNLSFAQVCYGLIGAFVAEYALKSLVPGFPRLFYYGSGSPWYTPVTCMFDHANIGHLFSNSLFLFCLSTIFPYGITSTATVAIFVAGGLSGLLVSTMLARYNEQNALQKGHFARFGFERHRAVMGASAAIYALTAVQTFINPFGRIALYGIIPMSNWMFLAGIVTFDVVGVMRNQALSSHGSVPVGGSFIDNAGHLGGFAAGVAAYVLMRRFRFFRRGFDF</sequence>
<accession>A0AAD7QPR6</accession>
<dbReference type="Gene3D" id="1.20.1540.10">
    <property type="entry name" value="Rhomboid-like"/>
    <property type="match status" value="1"/>
</dbReference>
<evidence type="ECO:0000313" key="9">
    <source>
        <dbReference type="EMBL" id="KAJ8099253.1"/>
    </source>
</evidence>
<feature type="transmembrane region" description="Helical" evidence="7">
    <location>
        <begin position="273"/>
        <end position="296"/>
    </location>
</feature>
<dbReference type="SUPFAM" id="SSF144091">
    <property type="entry name" value="Rhomboid-like"/>
    <property type="match status" value="1"/>
</dbReference>
<dbReference type="RefSeq" id="XP_056042703.1">
    <property type="nucleotide sequence ID" value="XM_056184377.1"/>
</dbReference>
<gene>
    <name evidence="9" type="ORF">POJ06DRAFT_131522</name>
</gene>
<keyword evidence="5 7" id="KW-1133">Transmembrane helix</keyword>
<dbReference type="GeneID" id="80879543"/>
<dbReference type="AlphaFoldDB" id="A0AAD7QPR6"/>
<dbReference type="EMBL" id="JARPMG010000007">
    <property type="protein sequence ID" value="KAJ8099253.1"/>
    <property type="molecule type" value="Genomic_DNA"/>
</dbReference>
<feature type="transmembrane region" description="Helical" evidence="7">
    <location>
        <begin position="208"/>
        <end position="228"/>
    </location>
</feature>
<evidence type="ECO:0000256" key="2">
    <source>
        <dbReference type="ARBA" id="ARBA00009045"/>
    </source>
</evidence>
<keyword evidence="10" id="KW-1185">Reference proteome</keyword>
<dbReference type="InterPro" id="IPR035952">
    <property type="entry name" value="Rhomboid-like_sf"/>
</dbReference>
<feature type="transmembrane region" description="Helical" evidence="7">
    <location>
        <begin position="249"/>
        <end position="267"/>
    </location>
</feature>
<dbReference type="Proteomes" id="UP001217417">
    <property type="component" value="Unassembled WGS sequence"/>
</dbReference>
<feature type="transmembrane region" description="Helical" evidence="7">
    <location>
        <begin position="184"/>
        <end position="202"/>
    </location>
</feature>
<comment type="subcellular location">
    <subcellularLocation>
        <location evidence="1">Membrane</location>
        <topology evidence="1">Multi-pass membrane protein</topology>
    </subcellularLocation>
</comment>
<evidence type="ECO:0000256" key="4">
    <source>
        <dbReference type="ARBA" id="ARBA00022801"/>
    </source>
</evidence>
<comment type="similarity">
    <text evidence="2">Belongs to the peptidase S54 family.</text>
</comment>
<evidence type="ECO:0000256" key="7">
    <source>
        <dbReference type="SAM" id="Phobius"/>
    </source>
</evidence>